<dbReference type="PANTHER" id="PTHR13096:SF8">
    <property type="entry name" value="RIBOSOMAL OXYGENASE 1"/>
    <property type="match status" value="1"/>
</dbReference>
<dbReference type="InterPro" id="IPR039994">
    <property type="entry name" value="NO66-like"/>
</dbReference>
<reference evidence="5" key="1">
    <citation type="submission" date="2019-11" db="EMBL/GenBank/DDBJ databases">
        <title>Genomic insights into an expanded diversity of filamentous marine cyanobacteria reveals the extraordinary biosynthetic potential of Moorea and Okeania.</title>
        <authorList>
            <person name="Ferreira Leao T."/>
            <person name="Wang M."/>
            <person name="Moss N."/>
            <person name="Da Silva R."/>
            <person name="Sanders J."/>
            <person name="Nurk S."/>
            <person name="Gurevich A."/>
            <person name="Humphrey G."/>
            <person name="Reher R."/>
            <person name="Zhu Q."/>
            <person name="Belda-Ferre P."/>
            <person name="Glukhov E."/>
            <person name="Rex R."/>
            <person name="Dorrestein P.C."/>
            <person name="Knight R."/>
            <person name="Pevzner P."/>
            <person name="Gerwick W.H."/>
            <person name="Gerwick L."/>
        </authorList>
    </citation>
    <scope>NUCLEOTIDE SEQUENCE</scope>
    <source>
        <strain evidence="5">SIO1C4</strain>
    </source>
</reference>
<dbReference type="GO" id="GO:0046872">
    <property type="term" value="F:metal ion binding"/>
    <property type="evidence" value="ECO:0007669"/>
    <property type="project" value="UniProtKB-KW"/>
</dbReference>
<comment type="cofactor">
    <cofactor evidence="1">
        <name>Fe(2+)</name>
        <dbReference type="ChEBI" id="CHEBI:29033"/>
    </cofactor>
</comment>
<dbReference type="PANTHER" id="PTHR13096">
    <property type="entry name" value="MINA53 MYC INDUCED NUCLEAR ANTIGEN"/>
    <property type="match status" value="1"/>
</dbReference>
<proteinExistence type="predicted"/>
<evidence type="ECO:0000256" key="2">
    <source>
        <dbReference type="ARBA" id="ARBA00022723"/>
    </source>
</evidence>
<keyword evidence="2" id="KW-0479">Metal-binding</keyword>
<dbReference type="Pfam" id="PF08007">
    <property type="entry name" value="JmjC_2"/>
    <property type="match status" value="1"/>
</dbReference>
<dbReference type="PROSITE" id="PS51184">
    <property type="entry name" value="JMJC"/>
    <property type="match status" value="1"/>
</dbReference>
<comment type="caution">
    <text evidence="5">The sequence shown here is derived from an EMBL/GenBank/DDBJ whole genome shotgun (WGS) entry which is preliminary data.</text>
</comment>
<name>A0A6B3N3K6_9CYAN</name>
<dbReference type="SMART" id="SM00558">
    <property type="entry name" value="JmjC"/>
    <property type="match status" value="1"/>
</dbReference>
<evidence type="ECO:0000313" key="5">
    <source>
        <dbReference type="EMBL" id="NER28276.1"/>
    </source>
</evidence>
<protein>
    <submittedName>
        <fullName evidence="5">Cupin</fullName>
    </submittedName>
</protein>
<evidence type="ECO:0000256" key="1">
    <source>
        <dbReference type="ARBA" id="ARBA00001954"/>
    </source>
</evidence>
<gene>
    <name evidence="5" type="ORF">F6J89_11740</name>
</gene>
<dbReference type="Gene3D" id="2.60.120.650">
    <property type="entry name" value="Cupin"/>
    <property type="match status" value="1"/>
</dbReference>
<dbReference type="EMBL" id="JAAHFQ010000192">
    <property type="protein sequence ID" value="NER28276.1"/>
    <property type="molecule type" value="Genomic_DNA"/>
</dbReference>
<accession>A0A6B3N3K6</accession>
<feature type="domain" description="JmjC" evidence="4">
    <location>
        <begin position="68"/>
        <end position="227"/>
    </location>
</feature>
<keyword evidence="3" id="KW-0408">Iron</keyword>
<evidence type="ECO:0000256" key="3">
    <source>
        <dbReference type="ARBA" id="ARBA00023004"/>
    </source>
</evidence>
<sequence>MQTLTSILHPYSIDQFLSENWTKRGVFIPTEAPDRFRHLFSWQQLNNILNFHKPRNPELRFALNGEILSSSEPQEWIKHCKQGASLVLSRVNERVSALAELIWALQQEIGQNKAHFNTYCSWPSLQGFNCHYDTHEVFILQIEGQKEWFVFEDTLKYPYREDEFQYQKQPEAEPYIQCILNPGDVLYIPRGHWHYAIAQDKPSLHLTLGIHCLKGRDWLEWLVEEIRAKEVWRKNLPLMPDGDTVDIEEYVNNLCGHLTATLTQHKEELAQKYAQAQTLENTRLPRMQEISLPSQVGFGIFEQGLETRLRPPKFQKVRVEPLAEGGYQLITANKKVNFKGLEPKIVENLVKHVFSGETFTVGDVAKWLPECNLETTILPLLSGLIKEGMIVVD</sequence>
<dbReference type="InterPro" id="IPR003347">
    <property type="entry name" value="JmjC_dom"/>
</dbReference>
<evidence type="ECO:0000259" key="4">
    <source>
        <dbReference type="PROSITE" id="PS51184"/>
    </source>
</evidence>
<dbReference type="AlphaFoldDB" id="A0A6B3N3K6"/>
<organism evidence="5">
    <name type="scientific">Symploca sp. SIO1C4</name>
    <dbReference type="NCBI Taxonomy" id="2607765"/>
    <lineage>
        <taxon>Bacteria</taxon>
        <taxon>Bacillati</taxon>
        <taxon>Cyanobacteriota</taxon>
        <taxon>Cyanophyceae</taxon>
        <taxon>Coleofasciculales</taxon>
        <taxon>Coleofasciculaceae</taxon>
        <taxon>Symploca</taxon>
    </lineage>
</organism>
<dbReference type="SUPFAM" id="SSF51197">
    <property type="entry name" value="Clavaminate synthase-like"/>
    <property type="match status" value="1"/>
</dbReference>